<evidence type="ECO:0000313" key="23">
    <source>
        <dbReference type="Proteomes" id="UP000000311"/>
    </source>
</evidence>
<evidence type="ECO:0000256" key="10">
    <source>
        <dbReference type="ARBA" id="ARBA00022832"/>
    </source>
</evidence>
<evidence type="ECO:0000256" key="17">
    <source>
        <dbReference type="ARBA" id="ARBA00048666"/>
    </source>
</evidence>
<keyword evidence="10" id="KW-0443">Lipid metabolism</keyword>
<dbReference type="Gene3D" id="3.30.300.30">
    <property type="match status" value="1"/>
</dbReference>
<evidence type="ECO:0000256" key="19">
    <source>
        <dbReference type="SAM" id="Phobius"/>
    </source>
</evidence>
<dbReference type="Pfam" id="PF00501">
    <property type="entry name" value="AMP-binding"/>
    <property type="match status" value="1"/>
</dbReference>
<dbReference type="GO" id="GO:0005886">
    <property type="term" value="C:plasma membrane"/>
    <property type="evidence" value="ECO:0007669"/>
    <property type="project" value="UniProtKB-SubCell"/>
</dbReference>
<dbReference type="InterPro" id="IPR020845">
    <property type="entry name" value="AMP-binding_CS"/>
</dbReference>
<sequence>MNKNSARFFPSKFTLNDWHYNNQFRYRCSEAQQESSDRILAEATRACELAAEIAKVNKEETDHRLQEKLNDIEFRKKELLRIRKDIALEIDALSMYKERLTDALKSVKRNALAICEECLIARERRLGIDLVHDDVEKNLLKEREVIQRAENLLDRIWKETNEQIRKLKATLYYIDHDLENKDTNLHIDRRNIILKETDFHLSIYHDTLPLDKSTVTLNEWELQTNNNVISANKEVNDSKQLRCYIDTIIKQTIDDLNKQEDVTNEAFKQRIEQTREAKIKLELQHSEATLVYTRLGHRCQRPGMELTQDLVEANLVKEIHELRNVVANLQQMLCEDIERGEGRFGVGVSPSTGHPRPASASTSAPGSAPTSTPRESSNANRCDLRVTAGVGRDVNAGTHQDDGQWTARAGVGAGPMARRSERDSGSGSRWKTVGRFLRRLTFVMFLLALTAATLALVTIYMGPIYLVQLLLVVSVAYFVAGGRLRWFYVALRTLPRDCKGLIAYITMLLSIRGHEKKNRNVADIFREWVNRHPNKVCFIFEDQEWTFQQIEDFSNKIATIFKTHGYKKGDAVALLLENRPEFVGIWLGLSKLGVITPLINTNLRKSSLLHSLNIAKCQALIYGAEFFNVVTDIASSLDAKLALYRFGSHPNAMSVGLKEKDLNTILMDTSAAPPVVQEKGGHNDKLLYIYTSGTTGLPKAAIITNSRYVFIAAAVHYVGFLRNSDRIYTPLPLYHTAGGVMAVGQALLFGHTTVMRKKFSASAYFSDCLKYKCTVAQYIGEMCRYVLAVSPKKENQEHNVRMIFGNGLRPQIWEEFVKRFNILKVLEFYGATEGNSNIMNVDNKTGAVGFISRIIPSVYPISIIKVNEDGEPIRNSKGLCQVCEPNEPGVFIGKILPNNPTRAFLGYVDEKASEKKVIRDIFKKGDSAFLSGDILVADELGYLYFKDRTGDTFRWKGENVSTSEVEAIISNLINYRDCIVYGVEVRGMEGKAGMAAIYDENGSLDVNKLTVDIKEQLPTYARPQFLRILTKIDLTGTFKLKKKDLQEEGYNAEKIQDKLYYLDAKSGYQLLTQEIYDQIQQGKIKF</sequence>
<comment type="catalytic activity">
    <reaction evidence="15">
        <text>a very long-chain fatty acid + ATP + CoA = a very long-chain fatty acyl-CoA + AMP + diphosphate</text>
        <dbReference type="Rhea" id="RHEA:54536"/>
        <dbReference type="ChEBI" id="CHEBI:30616"/>
        <dbReference type="ChEBI" id="CHEBI:33019"/>
        <dbReference type="ChEBI" id="CHEBI:57287"/>
        <dbReference type="ChEBI" id="CHEBI:58950"/>
        <dbReference type="ChEBI" id="CHEBI:138261"/>
        <dbReference type="ChEBI" id="CHEBI:456215"/>
    </reaction>
    <physiologicalReaction direction="left-to-right" evidence="15">
        <dbReference type="Rhea" id="RHEA:54537"/>
    </physiologicalReaction>
</comment>
<comment type="similarity">
    <text evidence="3">Belongs to the ATP-dependent AMP-binding enzyme family.</text>
</comment>
<evidence type="ECO:0000313" key="22">
    <source>
        <dbReference type="EMBL" id="EFN71922.1"/>
    </source>
</evidence>
<keyword evidence="6" id="KW-0963">Cytoplasm</keyword>
<feature type="compositionally biased region" description="Low complexity" evidence="18">
    <location>
        <begin position="357"/>
        <end position="373"/>
    </location>
</feature>
<dbReference type="GO" id="GO:0044539">
    <property type="term" value="P:long-chain fatty acid import into cell"/>
    <property type="evidence" value="ECO:0007669"/>
    <property type="project" value="TreeGrafter"/>
</dbReference>
<keyword evidence="10" id="KW-0276">Fatty acid metabolism</keyword>
<dbReference type="GO" id="GO:0000166">
    <property type="term" value="F:nucleotide binding"/>
    <property type="evidence" value="ECO:0007669"/>
    <property type="project" value="UniProtKB-KW"/>
</dbReference>
<protein>
    <recommendedName>
        <fullName evidence="14">long-chain-fatty-acid--CoA ligase</fullName>
        <ecNumber evidence="14">6.2.1.3</ecNumber>
    </recommendedName>
    <alternativeName>
        <fullName evidence="16">Long-chain-fatty-acid--CoA ligase</fullName>
    </alternativeName>
</protein>
<evidence type="ECO:0000256" key="13">
    <source>
        <dbReference type="ARBA" id="ARBA00024484"/>
    </source>
</evidence>
<feature type="transmembrane region" description="Helical" evidence="19">
    <location>
        <begin position="440"/>
        <end position="460"/>
    </location>
</feature>
<dbReference type="Pfam" id="PF13193">
    <property type="entry name" value="AMP-binding_C"/>
    <property type="match status" value="1"/>
</dbReference>
<dbReference type="STRING" id="104421.E2A3N0"/>
<dbReference type="FunFam" id="3.40.50.12780:FF:000005">
    <property type="entry name" value="Solute carrier family 27 member 6"/>
    <property type="match status" value="1"/>
</dbReference>
<dbReference type="PANTHER" id="PTHR43107">
    <property type="entry name" value="LONG-CHAIN FATTY ACID TRANSPORT PROTEIN"/>
    <property type="match status" value="1"/>
</dbReference>
<dbReference type="GO" id="GO:0005929">
    <property type="term" value="C:cilium"/>
    <property type="evidence" value="ECO:0007669"/>
    <property type="project" value="UniProtKB-ARBA"/>
</dbReference>
<accession>E2A3N0</accession>
<evidence type="ECO:0000256" key="2">
    <source>
        <dbReference type="ARBA" id="ARBA00004651"/>
    </source>
</evidence>
<dbReference type="Gene3D" id="3.40.50.12780">
    <property type="entry name" value="N-terminal domain of ligase-like"/>
    <property type="match status" value="1"/>
</dbReference>
<dbReference type="InterPro" id="IPR000873">
    <property type="entry name" value="AMP-dep_synth/lig_dom"/>
</dbReference>
<evidence type="ECO:0000256" key="9">
    <source>
        <dbReference type="ARBA" id="ARBA00022741"/>
    </source>
</evidence>
<dbReference type="InterPro" id="IPR048256">
    <property type="entry name" value="Tektin-like"/>
</dbReference>
<evidence type="ECO:0000256" key="16">
    <source>
        <dbReference type="ARBA" id="ARBA00041297"/>
    </source>
</evidence>
<dbReference type="NCBIfam" id="NF006134">
    <property type="entry name" value="PRK08279.1"/>
    <property type="match status" value="1"/>
</dbReference>
<evidence type="ECO:0000256" key="12">
    <source>
        <dbReference type="ARBA" id="ARBA00023136"/>
    </source>
</evidence>
<keyword evidence="23" id="KW-1185">Reference proteome</keyword>
<organism evidence="23">
    <name type="scientific">Camponotus floridanus</name>
    <name type="common">Florida carpenter ant</name>
    <dbReference type="NCBI Taxonomy" id="104421"/>
    <lineage>
        <taxon>Eukaryota</taxon>
        <taxon>Metazoa</taxon>
        <taxon>Ecdysozoa</taxon>
        <taxon>Arthropoda</taxon>
        <taxon>Hexapoda</taxon>
        <taxon>Insecta</taxon>
        <taxon>Pterygota</taxon>
        <taxon>Neoptera</taxon>
        <taxon>Endopterygota</taxon>
        <taxon>Hymenoptera</taxon>
        <taxon>Apocrita</taxon>
        <taxon>Aculeata</taxon>
        <taxon>Formicoidea</taxon>
        <taxon>Formicidae</taxon>
        <taxon>Formicinae</taxon>
        <taxon>Camponotus</taxon>
    </lineage>
</organism>
<dbReference type="EC" id="6.2.1.3" evidence="14"/>
<dbReference type="InParanoid" id="E2A3N0"/>
<comment type="catalytic activity">
    <reaction evidence="17">
        <text>tetracosanoate + ATP + CoA = tetracosanoyl-CoA + AMP + diphosphate</text>
        <dbReference type="Rhea" id="RHEA:33639"/>
        <dbReference type="ChEBI" id="CHEBI:30616"/>
        <dbReference type="ChEBI" id="CHEBI:31014"/>
        <dbReference type="ChEBI" id="CHEBI:33019"/>
        <dbReference type="ChEBI" id="CHEBI:57287"/>
        <dbReference type="ChEBI" id="CHEBI:65052"/>
        <dbReference type="ChEBI" id="CHEBI:456215"/>
    </reaction>
    <physiologicalReaction direction="left-to-right" evidence="17">
        <dbReference type="Rhea" id="RHEA:33640"/>
    </physiologicalReaction>
</comment>
<reference evidence="22 23" key="1">
    <citation type="journal article" date="2010" name="Science">
        <title>Genomic comparison of the ants Camponotus floridanus and Harpegnathos saltator.</title>
        <authorList>
            <person name="Bonasio R."/>
            <person name="Zhang G."/>
            <person name="Ye C."/>
            <person name="Mutti N.S."/>
            <person name="Fang X."/>
            <person name="Qin N."/>
            <person name="Donahue G."/>
            <person name="Yang P."/>
            <person name="Li Q."/>
            <person name="Li C."/>
            <person name="Zhang P."/>
            <person name="Huang Z."/>
            <person name="Berger S.L."/>
            <person name="Reinberg D."/>
            <person name="Wang J."/>
            <person name="Liebig J."/>
        </authorList>
    </citation>
    <scope>NUCLEOTIDE SEQUENCE [LARGE SCALE GENOMIC DNA]</scope>
    <source>
        <strain evidence="23">C129</strain>
    </source>
</reference>
<evidence type="ECO:0000256" key="3">
    <source>
        <dbReference type="ARBA" id="ARBA00006432"/>
    </source>
</evidence>
<dbReference type="GO" id="GO:0005789">
    <property type="term" value="C:endoplasmic reticulum membrane"/>
    <property type="evidence" value="ECO:0007669"/>
    <property type="project" value="TreeGrafter"/>
</dbReference>
<name>E2A3N0_CAMFO</name>
<evidence type="ECO:0000256" key="18">
    <source>
        <dbReference type="SAM" id="MobiDB-lite"/>
    </source>
</evidence>
<evidence type="ECO:0000256" key="4">
    <source>
        <dbReference type="ARBA" id="ARBA00022448"/>
    </source>
</evidence>
<keyword evidence="5" id="KW-1003">Cell membrane</keyword>
<dbReference type="InterPro" id="IPR025110">
    <property type="entry name" value="AMP-bd_C"/>
</dbReference>
<dbReference type="AlphaFoldDB" id="E2A3N0"/>
<keyword evidence="11 19" id="KW-1133">Transmembrane helix</keyword>
<feature type="transmembrane region" description="Helical" evidence="19">
    <location>
        <begin position="466"/>
        <end position="486"/>
    </location>
</feature>
<keyword evidence="8 19" id="KW-0812">Transmembrane</keyword>
<feature type="domain" description="AMP-binding enzyme C-terminal" evidence="21">
    <location>
        <begin position="964"/>
        <end position="1039"/>
    </location>
</feature>
<dbReference type="GO" id="GO:0004467">
    <property type="term" value="F:long-chain fatty acid-CoA ligase activity"/>
    <property type="evidence" value="ECO:0007669"/>
    <property type="project" value="UniProtKB-EC"/>
</dbReference>
<evidence type="ECO:0000256" key="5">
    <source>
        <dbReference type="ARBA" id="ARBA00022475"/>
    </source>
</evidence>
<keyword evidence="4" id="KW-0813">Transport</keyword>
<dbReference type="InterPro" id="IPR045851">
    <property type="entry name" value="AMP-bd_C_sf"/>
</dbReference>
<comment type="subcellular location">
    <subcellularLocation>
        <location evidence="2">Cell membrane</location>
        <topology evidence="2">Multi-pass membrane protein</topology>
    </subcellularLocation>
    <subcellularLocation>
        <location evidence="1">Cytoplasm</location>
    </subcellularLocation>
</comment>
<feature type="region of interest" description="Disordered" evidence="18">
    <location>
        <begin position="344"/>
        <end position="429"/>
    </location>
</feature>
<evidence type="ECO:0000256" key="15">
    <source>
        <dbReference type="ARBA" id="ARBA00036527"/>
    </source>
</evidence>
<dbReference type="Pfam" id="PF03148">
    <property type="entry name" value="Tektin"/>
    <property type="match status" value="2"/>
</dbReference>
<keyword evidence="9" id="KW-0547">Nucleotide-binding</keyword>
<dbReference type="FunCoup" id="E2A3N0">
    <property type="interactions" value="825"/>
</dbReference>
<gene>
    <name evidence="22" type="ORF">EAG_03927</name>
</gene>
<evidence type="ECO:0000256" key="11">
    <source>
        <dbReference type="ARBA" id="ARBA00022989"/>
    </source>
</evidence>
<dbReference type="Proteomes" id="UP000000311">
    <property type="component" value="Unassembled WGS sequence"/>
</dbReference>
<dbReference type="OrthoDB" id="288590at2759"/>
<dbReference type="SUPFAM" id="SSF56801">
    <property type="entry name" value="Acetyl-CoA synthetase-like"/>
    <property type="match status" value="1"/>
</dbReference>
<keyword evidence="12 19" id="KW-0472">Membrane</keyword>
<evidence type="ECO:0000256" key="1">
    <source>
        <dbReference type="ARBA" id="ARBA00004496"/>
    </source>
</evidence>
<dbReference type="PANTHER" id="PTHR43107:SF21">
    <property type="entry name" value="FATTY ACID TRANSPORT PROTEIN 1, ISOFORM F-RELATED"/>
    <property type="match status" value="1"/>
</dbReference>
<dbReference type="OMA" id="WRFIRIF"/>
<dbReference type="FunFam" id="3.30.300.30:FF:000002">
    <property type="entry name" value="Long-chain fatty acid transport protein 1"/>
    <property type="match status" value="1"/>
</dbReference>
<evidence type="ECO:0000256" key="14">
    <source>
        <dbReference type="ARBA" id="ARBA00026121"/>
    </source>
</evidence>
<keyword evidence="7" id="KW-0436">Ligase</keyword>
<proteinExistence type="inferred from homology"/>
<evidence type="ECO:0000259" key="21">
    <source>
        <dbReference type="Pfam" id="PF13193"/>
    </source>
</evidence>
<dbReference type="GO" id="GO:0005324">
    <property type="term" value="F:long-chain fatty acid transmembrane transporter activity"/>
    <property type="evidence" value="ECO:0007669"/>
    <property type="project" value="TreeGrafter"/>
</dbReference>
<evidence type="ECO:0000259" key="20">
    <source>
        <dbReference type="Pfam" id="PF00501"/>
    </source>
</evidence>
<dbReference type="EMBL" id="GL436457">
    <property type="protein sequence ID" value="EFN71922.1"/>
    <property type="molecule type" value="Genomic_DNA"/>
</dbReference>
<evidence type="ECO:0000256" key="8">
    <source>
        <dbReference type="ARBA" id="ARBA00022692"/>
    </source>
</evidence>
<dbReference type="InterPro" id="IPR042099">
    <property type="entry name" value="ANL_N_sf"/>
</dbReference>
<evidence type="ECO:0000256" key="7">
    <source>
        <dbReference type="ARBA" id="ARBA00022598"/>
    </source>
</evidence>
<comment type="catalytic activity">
    <reaction evidence="13">
        <text>a long-chain fatty acid + ATP + CoA = a long-chain fatty acyl-CoA + AMP + diphosphate</text>
        <dbReference type="Rhea" id="RHEA:15421"/>
        <dbReference type="ChEBI" id="CHEBI:30616"/>
        <dbReference type="ChEBI" id="CHEBI:33019"/>
        <dbReference type="ChEBI" id="CHEBI:57287"/>
        <dbReference type="ChEBI" id="CHEBI:57560"/>
        <dbReference type="ChEBI" id="CHEBI:83139"/>
        <dbReference type="ChEBI" id="CHEBI:456215"/>
        <dbReference type="EC" id="6.2.1.3"/>
    </reaction>
    <physiologicalReaction direction="left-to-right" evidence="13">
        <dbReference type="Rhea" id="RHEA:15422"/>
    </physiologicalReaction>
</comment>
<feature type="domain" description="AMP-dependent synthetase/ligase" evidence="20">
    <location>
        <begin position="525"/>
        <end position="864"/>
    </location>
</feature>
<evidence type="ECO:0000256" key="6">
    <source>
        <dbReference type="ARBA" id="ARBA00022490"/>
    </source>
</evidence>
<dbReference type="PROSITE" id="PS00455">
    <property type="entry name" value="AMP_BINDING"/>
    <property type="match status" value="1"/>
</dbReference>